<evidence type="ECO:0000313" key="2">
    <source>
        <dbReference type="EMBL" id="CAF0703795.1"/>
    </source>
</evidence>
<keyword evidence="3" id="KW-1185">Reference proteome</keyword>
<name>A0A8J2FX89_9BACT</name>
<sequence length="59" mass="6530">MFTTKKKKLGLSVKVSPRALETSRWAELFLQVLVGSKKDRGSQVDPKGKEKRAAELGLS</sequence>
<protein>
    <submittedName>
        <fullName evidence="2">Uncharacterized protein</fullName>
    </submittedName>
</protein>
<accession>A0A8J2FX89</accession>
<dbReference type="EMBL" id="CAJNOB010000056">
    <property type="protein sequence ID" value="CAF0703795.1"/>
    <property type="molecule type" value="Genomic_DNA"/>
</dbReference>
<organism evidence="2 3">
    <name type="scientific">Candidatus Methylacidithermus pantelleriae</name>
    <dbReference type="NCBI Taxonomy" id="2744239"/>
    <lineage>
        <taxon>Bacteria</taxon>
        <taxon>Pseudomonadati</taxon>
        <taxon>Verrucomicrobiota</taxon>
        <taxon>Methylacidiphilae</taxon>
        <taxon>Methylacidiphilales</taxon>
        <taxon>Methylacidiphilaceae</taxon>
        <taxon>Candidatus Methylacidithermus</taxon>
    </lineage>
</organism>
<evidence type="ECO:0000313" key="3">
    <source>
        <dbReference type="Proteomes" id="UP000663859"/>
    </source>
</evidence>
<dbReference type="AlphaFoldDB" id="A0A8J2FX89"/>
<reference evidence="2" key="1">
    <citation type="submission" date="2021-02" db="EMBL/GenBank/DDBJ databases">
        <authorList>
            <person name="Cremers G."/>
            <person name="Picone N."/>
        </authorList>
    </citation>
    <scope>NUCLEOTIDE SEQUENCE</scope>
    <source>
        <strain evidence="2">PQ17</strain>
    </source>
</reference>
<comment type="caution">
    <text evidence="2">The sequence shown here is derived from an EMBL/GenBank/DDBJ whole genome shotgun (WGS) entry which is preliminary data.</text>
</comment>
<gene>
    <name evidence="2" type="ORF">MPNT_60105</name>
</gene>
<evidence type="ECO:0000256" key="1">
    <source>
        <dbReference type="SAM" id="MobiDB-lite"/>
    </source>
</evidence>
<feature type="region of interest" description="Disordered" evidence="1">
    <location>
        <begin position="38"/>
        <end position="59"/>
    </location>
</feature>
<proteinExistence type="predicted"/>
<dbReference type="Proteomes" id="UP000663859">
    <property type="component" value="Unassembled WGS sequence"/>
</dbReference>